<evidence type="ECO:0000256" key="4">
    <source>
        <dbReference type="ARBA" id="ARBA00022603"/>
    </source>
</evidence>
<keyword evidence="7 11" id="KW-0819">tRNA processing</keyword>
<dbReference type="GO" id="GO:0005634">
    <property type="term" value="C:nucleus"/>
    <property type="evidence" value="ECO:0007669"/>
    <property type="project" value="UniProtKB-SubCell"/>
</dbReference>
<dbReference type="FunFam" id="3.40.50.150:FF:000060">
    <property type="entry name" value="tRNA (guanine-N(7)-)-methyltransferase"/>
    <property type="match status" value="1"/>
</dbReference>
<dbReference type="EC" id="2.1.1.33" evidence="11"/>
<dbReference type="Pfam" id="PF02390">
    <property type="entry name" value="Methyltransf_4"/>
    <property type="match status" value="1"/>
</dbReference>
<evidence type="ECO:0000256" key="9">
    <source>
        <dbReference type="ARBA" id="ARBA00023242"/>
    </source>
</evidence>
<evidence type="ECO:0000256" key="8">
    <source>
        <dbReference type="ARBA" id="ARBA00022884"/>
    </source>
</evidence>
<dbReference type="GO" id="GO:0106143">
    <property type="term" value="C:tRNA (m7G46) methyltransferase complex"/>
    <property type="evidence" value="ECO:0007669"/>
    <property type="project" value="UniProtKB-ARBA"/>
</dbReference>
<evidence type="ECO:0000256" key="6">
    <source>
        <dbReference type="ARBA" id="ARBA00022691"/>
    </source>
</evidence>
<keyword evidence="4 11" id="KW-0489">Methyltransferase</keyword>
<evidence type="ECO:0000256" key="7">
    <source>
        <dbReference type="ARBA" id="ARBA00022694"/>
    </source>
</evidence>
<feature type="binding site" evidence="11">
    <location>
        <begin position="115"/>
        <end position="116"/>
    </location>
    <ligand>
        <name>S-adenosyl-L-methionine</name>
        <dbReference type="ChEBI" id="CHEBI:59789"/>
    </ligand>
</feature>
<feature type="binding site" evidence="11">
    <location>
        <begin position="82"/>
        <end position="83"/>
    </location>
    <ligand>
        <name>S-adenosyl-L-methionine</name>
        <dbReference type="ChEBI" id="CHEBI:59789"/>
    </ligand>
</feature>
<evidence type="ECO:0000256" key="1">
    <source>
        <dbReference type="ARBA" id="ARBA00000142"/>
    </source>
</evidence>
<feature type="active site" evidence="11">
    <location>
        <position position="138"/>
    </location>
</feature>
<evidence type="ECO:0000256" key="11">
    <source>
        <dbReference type="HAMAP-Rule" id="MF_03055"/>
    </source>
</evidence>
<reference evidence="12 13" key="1">
    <citation type="submission" date="2022-12" db="EMBL/GenBank/DDBJ databases">
        <title>Chromosome-level genome assembly of true bugs.</title>
        <authorList>
            <person name="Ma L."/>
            <person name="Li H."/>
        </authorList>
    </citation>
    <scope>NUCLEOTIDE SEQUENCE [LARGE SCALE GENOMIC DNA]</scope>
    <source>
        <strain evidence="12">Lab_2022b</strain>
    </source>
</reference>
<keyword evidence="13" id="KW-1185">Reference proteome</keyword>
<dbReference type="PANTHER" id="PTHR23417">
    <property type="entry name" value="3-DEOXY-D-MANNO-OCTULOSONIC-ACID TRANSFERASE/TRNA GUANINE-N 7 - -METHYLTRANSFERASE"/>
    <property type="match status" value="1"/>
</dbReference>
<comment type="catalytic activity">
    <reaction evidence="1 11">
        <text>guanosine(46) in tRNA + S-adenosyl-L-methionine = N(7)-methylguanosine(46) in tRNA + S-adenosyl-L-homocysteine</text>
        <dbReference type="Rhea" id="RHEA:42708"/>
        <dbReference type="Rhea" id="RHEA-COMP:10188"/>
        <dbReference type="Rhea" id="RHEA-COMP:10189"/>
        <dbReference type="ChEBI" id="CHEBI:57856"/>
        <dbReference type="ChEBI" id="CHEBI:59789"/>
        <dbReference type="ChEBI" id="CHEBI:74269"/>
        <dbReference type="ChEBI" id="CHEBI:74480"/>
        <dbReference type="EC" id="2.1.1.33"/>
    </reaction>
</comment>
<comment type="similarity">
    <text evidence="11">Belongs to the class I-like SAM-binding methyltransferase superfamily. TrmB family.</text>
</comment>
<dbReference type="HAMAP" id="MF_03055">
    <property type="entry name" value="tRNA_methyltr_TrmB_euk"/>
    <property type="match status" value="1"/>
</dbReference>
<dbReference type="NCBIfam" id="TIGR00091">
    <property type="entry name" value="tRNA (guanosine(46)-N7)-methyltransferase TrmB"/>
    <property type="match status" value="1"/>
</dbReference>
<comment type="caution">
    <text evidence="12">The sequence shown here is derived from an EMBL/GenBank/DDBJ whole genome shotgun (WGS) entry which is preliminary data.</text>
</comment>
<evidence type="ECO:0000256" key="5">
    <source>
        <dbReference type="ARBA" id="ARBA00022679"/>
    </source>
</evidence>
<feature type="binding site" evidence="11">
    <location>
        <position position="135"/>
    </location>
    <ligand>
        <name>S-adenosyl-L-methionine</name>
        <dbReference type="ChEBI" id="CHEBI:59789"/>
    </ligand>
</feature>
<proteinExistence type="inferred from homology"/>
<keyword evidence="9 11" id="KW-0539">Nucleus</keyword>
<comment type="function">
    <text evidence="11">Catalyzes the formation of N(7)-methylguanine at position 46 (m7G46) in tRNA.</text>
</comment>
<evidence type="ECO:0000256" key="3">
    <source>
        <dbReference type="ARBA" id="ARBA00022555"/>
    </source>
</evidence>
<protein>
    <recommendedName>
        <fullName evidence="11">tRNA (guanine-N(7)-)-methyltransferase</fullName>
        <ecNumber evidence="11">2.1.1.33</ecNumber>
    </recommendedName>
    <alternativeName>
        <fullName evidence="11">tRNA (guanine(46)-N(7))-methyltransferase</fullName>
    </alternativeName>
    <alternativeName>
        <fullName evidence="11">tRNA(m7G46)-methyltransferase</fullName>
    </alternativeName>
</protein>
<accession>A0AAW1CLB3</accession>
<keyword evidence="3 11" id="KW-0820">tRNA-binding</keyword>
<dbReference type="Gene3D" id="3.40.50.150">
    <property type="entry name" value="Vaccinia Virus protein VP39"/>
    <property type="match status" value="1"/>
</dbReference>
<keyword evidence="5 11" id="KW-0808">Transferase</keyword>
<dbReference type="SUPFAM" id="SSF53335">
    <property type="entry name" value="S-adenosyl-L-methionine-dependent methyltransferases"/>
    <property type="match status" value="1"/>
</dbReference>
<feature type="binding site" evidence="11">
    <location>
        <begin position="213"/>
        <end position="215"/>
    </location>
    <ligand>
        <name>S-adenosyl-L-methionine</name>
        <dbReference type="ChEBI" id="CHEBI:59789"/>
    </ligand>
</feature>
<name>A0AAW1CLB3_9HEMI</name>
<keyword evidence="8 11" id="KW-0694">RNA-binding</keyword>
<feature type="binding site" evidence="11">
    <location>
        <position position="59"/>
    </location>
    <ligand>
        <name>S-adenosyl-L-methionine</name>
        <dbReference type="ChEBI" id="CHEBI:59789"/>
    </ligand>
</feature>
<dbReference type="InterPro" id="IPR025763">
    <property type="entry name" value="Trm8_euk"/>
</dbReference>
<dbReference type="PROSITE" id="PS51625">
    <property type="entry name" value="SAM_MT_TRMB"/>
    <property type="match status" value="1"/>
</dbReference>
<sequence>MLPQKKYYRQRAHSNPIADHCLDYPRCPSEMDWNKLYERNKSDQSNESTNIEVEFADIGCGYGGLLVTLSPMFPEKFMLGIEIRVKVSDYVMDRIKALRMKNPGSYGNIACIRSNAMKYLPNYFNKGQLKKMFFLYPDPHFKKAKHKWRIISSTLLAEYAYILSEGGIVYTVTDVEDLHEWMVKHFVQHPLFEKIRGKELDNDPVVDVLLDCSEEGKKVSRNNGQKFLAAFKRIADPMSSVVSNK</sequence>
<organism evidence="12 13">
    <name type="scientific">Rhynocoris fuscipes</name>
    <dbReference type="NCBI Taxonomy" id="488301"/>
    <lineage>
        <taxon>Eukaryota</taxon>
        <taxon>Metazoa</taxon>
        <taxon>Ecdysozoa</taxon>
        <taxon>Arthropoda</taxon>
        <taxon>Hexapoda</taxon>
        <taxon>Insecta</taxon>
        <taxon>Pterygota</taxon>
        <taxon>Neoptera</taxon>
        <taxon>Paraneoptera</taxon>
        <taxon>Hemiptera</taxon>
        <taxon>Heteroptera</taxon>
        <taxon>Panheteroptera</taxon>
        <taxon>Cimicomorpha</taxon>
        <taxon>Reduviidae</taxon>
        <taxon>Harpactorinae</taxon>
        <taxon>Harpactorini</taxon>
        <taxon>Rhynocoris</taxon>
    </lineage>
</organism>
<dbReference type="InterPro" id="IPR029063">
    <property type="entry name" value="SAM-dependent_MTases_sf"/>
</dbReference>
<gene>
    <name evidence="12" type="ORF">O3M35_012811</name>
</gene>
<comment type="subcellular location">
    <subcellularLocation>
        <location evidence="2 11">Nucleus</location>
    </subcellularLocation>
</comment>
<dbReference type="GO" id="GO:0008176">
    <property type="term" value="F:tRNA (guanine(46)-N7)-methyltransferase activity"/>
    <property type="evidence" value="ECO:0007669"/>
    <property type="project" value="UniProtKB-UniRule"/>
</dbReference>
<evidence type="ECO:0000313" key="13">
    <source>
        <dbReference type="Proteomes" id="UP001461498"/>
    </source>
</evidence>
<keyword evidence="6 11" id="KW-0949">S-adenosyl-L-methionine</keyword>
<evidence type="ECO:0000313" key="12">
    <source>
        <dbReference type="EMBL" id="KAK9497019.1"/>
    </source>
</evidence>
<dbReference type="AlphaFoldDB" id="A0AAW1CLB3"/>
<evidence type="ECO:0000256" key="2">
    <source>
        <dbReference type="ARBA" id="ARBA00004123"/>
    </source>
</evidence>
<evidence type="ECO:0000256" key="10">
    <source>
        <dbReference type="ARBA" id="ARBA00060552"/>
    </source>
</evidence>
<dbReference type="GO" id="GO:0000049">
    <property type="term" value="F:tRNA binding"/>
    <property type="evidence" value="ECO:0007669"/>
    <property type="project" value="UniProtKB-UniRule"/>
</dbReference>
<comment type="pathway">
    <text evidence="10 11">tRNA modification; N(7)-methylguanine-tRNA biosynthesis.</text>
</comment>
<dbReference type="EMBL" id="JAPXFL010000022">
    <property type="protein sequence ID" value="KAK9497019.1"/>
    <property type="molecule type" value="Genomic_DNA"/>
</dbReference>
<dbReference type="InterPro" id="IPR003358">
    <property type="entry name" value="tRNA_(Gua-N-7)_MeTrfase_Trmb"/>
</dbReference>
<dbReference type="Proteomes" id="UP001461498">
    <property type="component" value="Unassembled WGS sequence"/>
</dbReference>
<dbReference type="PANTHER" id="PTHR23417:SF16">
    <property type="entry name" value="TRNA (GUANINE-N(7)-)-METHYLTRANSFERASE"/>
    <property type="match status" value="1"/>
</dbReference>